<dbReference type="OrthoDB" id="2055444at2"/>
<evidence type="ECO:0000313" key="1">
    <source>
        <dbReference type="EMBL" id="RGE68061.1"/>
    </source>
</evidence>
<protein>
    <submittedName>
        <fullName evidence="1">Uncharacterized protein</fullName>
    </submittedName>
</protein>
<gene>
    <name evidence="1" type="ORF">DWY69_20710</name>
</gene>
<reference evidence="1 2" key="1">
    <citation type="submission" date="2018-08" db="EMBL/GenBank/DDBJ databases">
        <title>A genome reference for cultivated species of the human gut microbiota.</title>
        <authorList>
            <person name="Zou Y."/>
            <person name="Xue W."/>
            <person name="Luo G."/>
        </authorList>
    </citation>
    <scope>NUCLEOTIDE SEQUENCE [LARGE SCALE GENOMIC DNA]</scope>
    <source>
        <strain evidence="1 2">AF26-4BH</strain>
    </source>
</reference>
<proteinExistence type="predicted"/>
<organism evidence="1 2">
    <name type="scientific">Eisenbergiella massiliensis</name>
    <dbReference type="NCBI Taxonomy" id="1720294"/>
    <lineage>
        <taxon>Bacteria</taxon>
        <taxon>Bacillati</taxon>
        <taxon>Bacillota</taxon>
        <taxon>Clostridia</taxon>
        <taxon>Lachnospirales</taxon>
        <taxon>Lachnospiraceae</taxon>
        <taxon>Eisenbergiella</taxon>
    </lineage>
</organism>
<sequence>MKLYELMDILDDGCACFSILPYCEEYGYGIAALQEESWYEKIKNIEVERVVTIGGGMYKVETCIELKKGDEKEDEYILKRKVLEVINSYGGADATDPEDKRYDNLVGSIYAEVDGIETVNISSVY</sequence>
<accession>A0A3E3IM88</accession>
<evidence type="ECO:0000313" key="2">
    <source>
        <dbReference type="Proteomes" id="UP000261166"/>
    </source>
</evidence>
<comment type="caution">
    <text evidence="1">The sequence shown here is derived from an EMBL/GenBank/DDBJ whole genome shotgun (WGS) entry which is preliminary data.</text>
</comment>
<dbReference type="AlphaFoldDB" id="A0A3E3IM88"/>
<name>A0A3E3IM88_9FIRM</name>
<dbReference type="Proteomes" id="UP000261166">
    <property type="component" value="Unassembled WGS sequence"/>
</dbReference>
<dbReference type="EMBL" id="QVLU01000021">
    <property type="protein sequence ID" value="RGE68061.1"/>
    <property type="molecule type" value="Genomic_DNA"/>
</dbReference>
<dbReference type="RefSeq" id="WP_117531295.1">
    <property type="nucleotide sequence ID" value="NZ_JBKXRP010000034.1"/>
</dbReference>